<feature type="domain" description="ABC transporter" evidence="4">
    <location>
        <begin position="238"/>
        <end position="457"/>
    </location>
</feature>
<dbReference type="PANTHER" id="PTHR43158:SF2">
    <property type="entry name" value="SKFA PEPTIDE EXPORT ATP-BINDING PROTEIN SKFE"/>
    <property type="match status" value="1"/>
</dbReference>
<reference evidence="5" key="1">
    <citation type="submission" date="2020-10" db="EMBL/GenBank/DDBJ databases">
        <authorList>
            <person name="Gilroy R."/>
        </authorList>
    </citation>
    <scope>NUCLEOTIDE SEQUENCE</scope>
    <source>
        <strain evidence="5">35461</strain>
    </source>
</reference>
<evidence type="ECO:0000256" key="2">
    <source>
        <dbReference type="ARBA" id="ARBA00022840"/>
    </source>
</evidence>
<dbReference type="Proteomes" id="UP000886845">
    <property type="component" value="Unassembled WGS sequence"/>
</dbReference>
<evidence type="ECO:0000256" key="1">
    <source>
        <dbReference type="ARBA" id="ARBA00022741"/>
    </source>
</evidence>
<proteinExistence type="predicted"/>
<dbReference type="AlphaFoldDB" id="A0A9D1T215"/>
<dbReference type="InterPro" id="IPR003593">
    <property type="entry name" value="AAA+_ATPase"/>
</dbReference>
<dbReference type="SMART" id="SM00382">
    <property type="entry name" value="AAA"/>
    <property type="match status" value="2"/>
</dbReference>
<keyword evidence="1" id="KW-0547">Nucleotide-binding</keyword>
<dbReference type="GO" id="GO:0005524">
    <property type="term" value="F:ATP binding"/>
    <property type="evidence" value="ECO:0007669"/>
    <property type="project" value="UniProtKB-KW"/>
</dbReference>
<dbReference type="EMBL" id="DVOR01000078">
    <property type="protein sequence ID" value="HIV08965.1"/>
    <property type="molecule type" value="Genomic_DNA"/>
</dbReference>
<organism evidence="5 6">
    <name type="scientific">Candidatus Spyradenecus faecavium</name>
    <dbReference type="NCBI Taxonomy" id="2840947"/>
    <lineage>
        <taxon>Bacteria</taxon>
        <taxon>Pseudomonadati</taxon>
        <taxon>Lentisphaerota</taxon>
        <taxon>Lentisphaeria</taxon>
        <taxon>Lentisphaerales</taxon>
        <taxon>Lentisphaeraceae</taxon>
        <taxon>Lentisphaeraceae incertae sedis</taxon>
        <taxon>Candidatus Spyradenecus</taxon>
    </lineage>
</organism>
<reference evidence="5" key="2">
    <citation type="journal article" date="2021" name="PeerJ">
        <title>Extensive microbial diversity within the chicken gut microbiome revealed by metagenomics and culture.</title>
        <authorList>
            <person name="Gilroy R."/>
            <person name="Ravi A."/>
            <person name="Getino M."/>
            <person name="Pursley I."/>
            <person name="Horton D.L."/>
            <person name="Alikhan N.F."/>
            <person name="Baker D."/>
            <person name="Gharbi K."/>
            <person name="Hall N."/>
            <person name="Watson M."/>
            <person name="Adriaenssens E.M."/>
            <person name="Foster-Nyarko E."/>
            <person name="Jarju S."/>
            <person name="Secka A."/>
            <person name="Antonio M."/>
            <person name="Oren A."/>
            <person name="Chaudhuri R.R."/>
            <person name="La Ragione R."/>
            <person name="Hildebrand F."/>
            <person name="Pallen M.J."/>
        </authorList>
    </citation>
    <scope>NUCLEOTIDE SEQUENCE</scope>
    <source>
        <strain evidence="5">35461</strain>
    </source>
</reference>
<accession>A0A9D1T215</accession>
<evidence type="ECO:0000259" key="4">
    <source>
        <dbReference type="PROSITE" id="PS50893"/>
    </source>
</evidence>
<name>A0A9D1T215_9BACT</name>
<dbReference type="SUPFAM" id="SSF52540">
    <property type="entry name" value="P-loop containing nucleoside triphosphate hydrolases"/>
    <property type="match status" value="2"/>
</dbReference>
<evidence type="ECO:0000313" key="6">
    <source>
        <dbReference type="Proteomes" id="UP000886845"/>
    </source>
</evidence>
<dbReference type="Gene3D" id="3.40.50.300">
    <property type="entry name" value="P-loop containing nucleotide triphosphate hydrolases"/>
    <property type="match status" value="2"/>
</dbReference>
<feature type="domain" description="ABC transporter" evidence="4">
    <location>
        <begin position="1"/>
        <end position="229"/>
    </location>
</feature>
<feature type="region of interest" description="Disordered" evidence="3">
    <location>
        <begin position="209"/>
        <end position="231"/>
    </location>
</feature>
<dbReference type="GO" id="GO:0016887">
    <property type="term" value="F:ATP hydrolysis activity"/>
    <property type="evidence" value="ECO:0007669"/>
    <property type="project" value="InterPro"/>
</dbReference>
<dbReference type="InterPro" id="IPR027417">
    <property type="entry name" value="P-loop_NTPase"/>
</dbReference>
<dbReference type="Pfam" id="PF00005">
    <property type="entry name" value="ABC_tran"/>
    <property type="match status" value="2"/>
</dbReference>
<sequence>MNTWTVEIGGVAWTVAPGERWVVTGPAASGKTWVSAQLARRYPDDVALVTFGGQAAAAGTDWAGARWYASVGYDSRTVAETLTYEAVNGISPFEVRDPEPEAREAFAKAFDWAREALLLDPLLERQTLQLSNGEQRRVMLARAILRLTPALALDDPFAGLDPAMQRTLRDALDALAAQGRTLVVTVRNEDEIPPCTTHRLRLRDRAIESQGPCRPPKARPREMAFRKNPPSLDTPTALRLRDLHYQVDGRDLFGGLDWEVHAGERWLMVGPNGSGKSTLLSLILGDSPMAYACDIERFGARLGPGVPLWSVRSRMALVSPELQAFADPGQTVEAAVFSGLFDREGQRKRPTPAQRKTAAALLNALGLYERRKERLGTLSDGLARLALVIRALVPAPDLLLLDELCMNLEDAERDRLLRLLGRLLDETPALTVVCVAHRPDHVPPGFDRVLKLGGPHA</sequence>
<comment type="caution">
    <text evidence="5">The sequence shown here is derived from an EMBL/GenBank/DDBJ whole genome shotgun (WGS) entry which is preliminary data.</text>
</comment>
<gene>
    <name evidence="5" type="ORF">IAC79_02480</name>
</gene>
<dbReference type="InterPro" id="IPR003439">
    <property type="entry name" value="ABC_transporter-like_ATP-bd"/>
</dbReference>
<dbReference type="PANTHER" id="PTHR43158">
    <property type="entry name" value="SKFA PEPTIDE EXPORT ATP-BINDING PROTEIN SKFE"/>
    <property type="match status" value="1"/>
</dbReference>
<evidence type="ECO:0000313" key="5">
    <source>
        <dbReference type="EMBL" id="HIV08965.1"/>
    </source>
</evidence>
<dbReference type="PROSITE" id="PS50893">
    <property type="entry name" value="ABC_TRANSPORTER_2"/>
    <property type="match status" value="2"/>
</dbReference>
<keyword evidence="2 5" id="KW-0067">ATP-binding</keyword>
<evidence type="ECO:0000256" key="3">
    <source>
        <dbReference type="SAM" id="MobiDB-lite"/>
    </source>
</evidence>
<protein>
    <submittedName>
        <fullName evidence="5">ATP-binding cassette domain-containing protein</fullName>
    </submittedName>
</protein>